<evidence type="ECO:0000313" key="2">
    <source>
        <dbReference type="Proteomes" id="UP000605201"/>
    </source>
</evidence>
<accession>A0A8J6TW14</accession>
<dbReference type="Proteomes" id="UP000605201">
    <property type="component" value="Unassembled WGS sequence"/>
</dbReference>
<protein>
    <submittedName>
        <fullName evidence="1">Uncharacterized protein</fullName>
    </submittedName>
</protein>
<proteinExistence type="predicted"/>
<dbReference type="EMBL" id="JACNIG010000325">
    <property type="protein sequence ID" value="MBC8433717.1"/>
    <property type="molecule type" value="Genomic_DNA"/>
</dbReference>
<comment type="caution">
    <text evidence="1">The sequence shown here is derived from an EMBL/GenBank/DDBJ whole genome shotgun (WGS) entry which is preliminary data.</text>
</comment>
<sequence>MSIFNKAKDSELLSKAKKMAGKLKDKPLDLIGDETLAEMIMAAVSKQEDVNKVLNEKGSNYRISDIEIEMGIPPKLIFGIRRKSENKEEDSSKMPLLKD</sequence>
<evidence type="ECO:0000313" key="1">
    <source>
        <dbReference type="EMBL" id="MBC8433717.1"/>
    </source>
</evidence>
<reference evidence="1 2" key="1">
    <citation type="submission" date="2020-08" db="EMBL/GenBank/DDBJ databases">
        <title>Bridging the membrane lipid divide: bacteria of the FCB group superphylum have the potential to synthesize archaeal ether lipids.</title>
        <authorList>
            <person name="Villanueva L."/>
            <person name="Von Meijenfeldt F.A.B."/>
            <person name="Westbye A.B."/>
            <person name="Yadav S."/>
            <person name="Hopmans E.C."/>
            <person name="Dutilh B.E."/>
            <person name="Sinninghe Damste J.S."/>
        </authorList>
    </citation>
    <scope>NUCLEOTIDE SEQUENCE [LARGE SCALE GENOMIC DNA]</scope>
    <source>
        <strain evidence="1">NIOZ-UU17</strain>
    </source>
</reference>
<dbReference type="AlphaFoldDB" id="A0A8J6TW14"/>
<gene>
    <name evidence="1" type="ORF">H8D96_17545</name>
</gene>
<organism evidence="1 2">
    <name type="scientific">Candidatus Desulfatibia vada</name>
    <dbReference type="NCBI Taxonomy" id="2841696"/>
    <lineage>
        <taxon>Bacteria</taxon>
        <taxon>Pseudomonadati</taxon>
        <taxon>Thermodesulfobacteriota</taxon>
        <taxon>Desulfobacteria</taxon>
        <taxon>Desulfobacterales</taxon>
        <taxon>Desulfobacterales incertae sedis</taxon>
        <taxon>Candidatus Desulfatibia</taxon>
    </lineage>
</organism>
<name>A0A8J6TW14_9BACT</name>